<keyword evidence="1" id="KW-1133">Transmembrane helix</keyword>
<proteinExistence type="predicted"/>
<feature type="domain" description="Thioredoxin-like fold" evidence="2">
    <location>
        <begin position="64"/>
        <end position="213"/>
    </location>
</feature>
<name>A0ABP9ABH7_9MICO</name>
<comment type="caution">
    <text evidence="3">The sequence shown here is derived from an EMBL/GenBank/DDBJ whole genome shotgun (WGS) entry which is preliminary data.</text>
</comment>
<evidence type="ECO:0000259" key="2">
    <source>
        <dbReference type="Pfam" id="PF13462"/>
    </source>
</evidence>
<dbReference type="InterPro" id="IPR036249">
    <property type="entry name" value="Thioredoxin-like_sf"/>
</dbReference>
<dbReference type="EMBL" id="BAABKO010000004">
    <property type="protein sequence ID" value="GAA4777493.1"/>
    <property type="molecule type" value="Genomic_DNA"/>
</dbReference>
<accession>A0ABP9ABH7</accession>
<evidence type="ECO:0000313" key="3">
    <source>
        <dbReference type="EMBL" id="GAA4777493.1"/>
    </source>
</evidence>
<dbReference type="Pfam" id="PF13462">
    <property type="entry name" value="Thioredoxin_4"/>
    <property type="match status" value="1"/>
</dbReference>
<dbReference type="SUPFAM" id="SSF52833">
    <property type="entry name" value="Thioredoxin-like"/>
    <property type="match status" value="1"/>
</dbReference>
<feature type="transmembrane region" description="Helical" evidence="1">
    <location>
        <begin position="12"/>
        <end position="32"/>
    </location>
</feature>
<keyword evidence="1" id="KW-0472">Membrane</keyword>
<dbReference type="InterPro" id="IPR012336">
    <property type="entry name" value="Thioredoxin-like_fold"/>
</dbReference>
<evidence type="ECO:0000313" key="4">
    <source>
        <dbReference type="Proteomes" id="UP001501645"/>
    </source>
</evidence>
<dbReference type="RefSeq" id="WP_345439265.1">
    <property type="nucleotide sequence ID" value="NZ_BAABKO010000004.1"/>
</dbReference>
<gene>
    <name evidence="3" type="ORF">GCM10023351_22860</name>
</gene>
<keyword evidence="1" id="KW-0812">Transmembrane</keyword>
<protein>
    <recommendedName>
        <fullName evidence="2">Thioredoxin-like fold domain-containing protein</fullName>
    </recommendedName>
</protein>
<sequence length="229" mass="23816">MMASPGKKTNWFAIIISIVVVVAVVGVGALVVTMNNAASAPAAAPADGVVNEDTGGISLGEGADVIEEYVDFMCPYCGQYWDGYSEYVSEKVSSGDATLVIHPISILDNASMGTQYSTRAASAAYCVAESNPEAFYPYVDKLFANQPAESTEGLTDDQLADYASQVGAGDAASCIADGEYMDYVTEKTQDTPIAEGATGISTPTIVVNGEMVSLTFSGPETDLAPLLTQ</sequence>
<keyword evidence="4" id="KW-1185">Reference proteome</keyword>
<dbReference type="Proteomes" id="UP001501645">
    <property type="component" value="Unassembled WGS sequence"/>
</dbReference>
<dbReference type="Gene3D" id="3.40.30.10">
    <property type="entry name" value="Glutaredoxin"/>
    <property type="match status" value="1"/>
</dbReference>
<organism evidence="3 4">
    <name type="scientific">Microbacterium gilvum</name>
    <dbReference type="NCBI Taxonomy" id="1336204"/>
    <lineage>
        <taxon>Bacteria</taxon>
        <taxon>Bacillati</taxon>
        <taxon>Actinomycetota</taxon>
        <taxon>Actinomycetes</taxon>
        <taxon>Micrococcales</taxon>
        <taxon>Microbacteriaceae</taxon>
        <taxon>Microbacterium</taxon>
    </lineage>
</organism>
<reference evidence="4" key="1">
    <citation type="journal article" date="2019" name="Int. J. Syst. Evol. Microbiol.">
        <title>The Global Catalogue of Microorganisms (GCM) 10K type strain sequencing project: providing services to taxonomists for standard genome sequencing and annotation.</title>
        <authorList>
            <consortium name="The Broad Institute Genomics Platform"/>
            <consortium name="The Broad Institute Genome Sequencing Center for Infectious Disease"/>
            <person name="Wu L."/>
            <person name="Ma J."/>
        </authorList>
    </citation>
    <scope>NUCLEOTIDE SEQUENCE [LARGE SCALE GENOMIC DNA]</scope>
    <source>
        <strain evidence="4">JCM 18537</strain>
    </source>
</reference>
<evidence type="ECO:0000256" key="1">
    <source>
        <dbReference type="SAM" id="Phobius"/>
    </source>
</evidence>
<dbReference type="CDD" id="cd02972">
    <property type="entry name" value="DsbA_family"/>
    <property type="match status" value="1"/>
</dbReference>